<comment type="caution">
    <text evidence="2">The sequence shown here is derived from an EMBL/GenBank/DDBJ whole genome shotgun (WGS) entry which is preliminary data.</text>
</comment>
<name>J9DX53_WUCBA</name>
<feature type="non-terminal residue" evidence="2">
    <location>
        <position position="1"/>
    </location>
</feature>
<evidence type="ECO:0000313" key="2">
    <source>
        <dbReference type="EMBL" id="EJW74293.1"/>
    </source>
</evidence>
<feature type="compositionally biased region" description="Polar residues" evidence="1">
    <location>
        <begin position="23"/>
        <end position="45"/>
    </location>
</feature>
<dbReference type="Proteomes" id="UP000004810">
    <property type="component" value="Unassembled WGS sequence"/>
</dbReference>
<dbReference type="EMBL" id="ADBV01012508">
    <property type="protein sequence ID" value="EJW74293.1"/>
    <property type="molecule type" value="Genomic_DNA"/>
</dbReference>
<evidence type="ECO:0000256" key="1">
    <source>
        <dbReference type="SAM" id="MobiDB-lite"/>
    </source>
</evidence>
<gene>
    <name evidence="2" type="ORF">WUBG_14799</name>
</gene>
<reference evidence="3" key="1">
    <citation type="submission" date="2012-08" db="EMBL/GenBank/DDBJ databases">
        <title>The Genome Sequence of Wuchereria bancrofti.</title>
        <authorList>
            <person name="Nutman T.B."/>
            <person name="Fink D.L."/>
            <person name="Russ C."/>
            <person name="Young S."/>
            <person name="Zeng Q."/>
            <person name="Koehrsen M."/>
            <person name="Alvarado L."/>
            <person name="Berlin A."/>
            <person name="Chapman S.B."/>
            <person name="Chen Z."/>
            <person name="Freedman E."/>
            <person name="Gellesch M."/>
            <person name="Goldberg J."/>
            <person name="Griggs A."/>
            <person name="Gujja S."/>
            <person name="Heilman E.R."/>
            <person name="Heiman D."/>
            <person name="Hepburn T."/>
            <person name="Howarth C."/>
            <person name="Jen D."/>
            <person name="Larson L."/>
            <person name="Lewis B."/>
            <person name="Mehta T."/>
            <person name="Park D."/>
            <person name="Pearson M."/>
            <person name="Roberts A."/>
            <person name="Saif S."/>
            <person name="Shea T."/>
            <person name="Shenoy N."/>
            <person name="Sisk P."/>
            <person name="Stolte C."/>
            <person name="Sykes S."/>
            <person name="Walk T."/>
            <person name="White J."/>
            <person name="Yandava C."/>
            <person name="Haas B."/>
            <person name="Henn M.R."/>
            <person name="Nusbaum C."/>
            <person name="Birren B."/>
        </authorList>
    </citation>
    <scope>NUCLEOTIDE SEQUENCE [LARGE SCALE GENOMIC DNA]</scope>
    <source>
        <strain evidence="3">NA</strain>
    </source>
</reference>
<organism evidence="2 3">
    <name type="scientific">Wuchereria bancrofti</name>
    <dbReference type="NCBI Taxonomy" id="6293"/>
    <lineage>
        <taxon>Eukaryota</taxon>
        <taxon>Metazoa</taxon>
        <taxon>Ecdysozoa</taxon>
        <taxon>Nematoda</taxon>
        <taxon>Chromadorea</taxon>
        <taxon>Rhabditida</taxon>
        <taxon>Spirurina</taxon>
        <taxon>Spiruromorpha</taxon>
        <taxon>Filarioidea</taxon>
        <taxon>Onchocercidae</taxon>
        <taxon>Wuchereria</taxon>
    </lineage>
</organism>
<sequence>RPVIKKNPSPTYPSVVTAVTAQPTTSVNPLTPPNSDGSNYSTTPSPHDITAAVHGGTAATRGTTVTQAASGHPENAVLQSSSVMLSPYSDHHNGTGCSPPQMVTAMQAGWLFPANQSSHQQYEEGLFYGTGMLPFTYDQRTLRPSYSQSHMPHVQQPPTAFYNV</sequence>
<protein>
    <submittedName>
        <fullName evidence="2">Uncharacterized protein</fullName>
    </submittedName>
</protein>
<proteinExistence type="predicted"/>
<dbReference type="AlphaFoldDB" id="J9DX53"/>
<feature type="region of interest" description="Disordered" evidence="1">
    <location>
        <begin position="23"/>
        <end position="49"/>
    </location>
</feature>
<accession>J9DX53</accession>
<evidence type="ECO:0000313" key="3">
    <source>
        <dbReference type="Proteomes" id="UP000004810"/>
    </source>
</evidence>